<evidence type="ECO:0000259" key="14">
    <source>
        <dbReference type="Pfam" id="PF00171"/>
    </source>
</evidence>
<dbReference type="RefSeq" id="WP_062633381.1">
    <property type="nucleotide sequence ID" value="NZ_FCOG02000007.1"/>
</dbReference>
<dbReference type="InterPro" id="IPR016162">
    <property type="entry name" value="Ald_DH_N"/>
</dbReference>
<feature type="binding site" evidence="11">
    <location>
        <position position="386"/>
    </location>
    <ligand>
        <name>NAD(+)</name>
        <dbReference type="ChEBI" id="CHEBI:57540"/>
    </ligand>
</feature>
<comment type="catalytic activity">
    <reaction evidence="8">
        <text>betaine aldehyde + NADP(+) + H2O = glycine betaine + NADPH + 2 H(+)</text>
        <dbReference type="Rhea" id="RHEA:30067"/>
        <dbReference type="ChEBI" id="CHEBI:15377"/>
        <dbReference type="ChEBI" id="CHEBI:15378"/>
        <dbReference type="ChEBI" id="CHEBI:15710"/>
        <dbReference type="ChEBI" id="CHEBI:17750"/>
        <dbReference type="ChEBI" id="CHEBI:57783"/>
        <dbReference type="ChEBI" id="CHEBI:58349"/>
    </reaction>
    <physiologicalReaction direction="left-to-right" evidence="8">
        <dbReference type="Rhea" id="RHEA:30068"/>
    </physiologicalReaction>
</comment>
<dbReference type="InterPro" id="IPR011264">
    <property type="entry name" value="BADH"/>
</dbReference>
<comment type="subunit">
    <text evidence="10 11">Dimer of dimers.</text>
</comment>
<keyword evidence="16" id="KW-1185">Reference proteome</keyword>
<dbReference type="InterPro" id="IPR029510">
    <property type="entry name" value="Ald_DH_CS_GLU"/>
</dbReference>
<dbReference type="PROSITE" id="PS00070">
    <property type="entry name" value="ALDEHYDE_DEHYDR_CYS"/>
    <property type="match status" value="1"/>
</dbReference>
<keyword evidence="6 11" id="KW-0520">NAD</keyword>
<name>A0A7Z7I4E2_9BURK</name>
<dbReference type="EMBL" id="OCSU01000001">
    <property type="protein sequence ID" value="SOE61722.1"/>
    <property type="molecule type" value="Genomic_DNA"/>
</dbReference>
<dbReference type="InterPro" id="IPR015590">
    <property type="entry name" value="Aldehyde_DH_dom"/>
</dbReference>
<evidence type="ECO:0000313" key="15">
    <source>
        <dbReference type="EMBL" id="SOE61722.1"/>
    </source>
</evidence>
<evidence type="ECO:0000256" key="3">
    <source>
        <dbReference type="ARBA" id="ARBA00022857"/>
    </source>
</evidence>
<dbReference type="InterPro" id="IPR016163">
    <property type="entry name" value="Ald_DH_C"/>
</dbReference>
<protein>
    <recommendedName>
        <fullName evidence="11">Betaine aldehyde dehydrogenase</fullName>
        <shortName evidence="11">BADH</shortName>
        <ecNumber evidence="11">1.2.1.8</ecNumber>
    </recommendedName>
</protein>
<dbReference type="CDD" id="cd07090">
    <property type="entry name" value="ALDH_F9_TMBADH"/>
    <property type="match status" value="1"/>
</dbReference>
<feature type="binding site" evidence="11">
    <location>
        <begin position="229"/>
        <end position="232"/>
    </location>
    <ligand>
        <name>NAD(+)</name>
        <dbReference type="ChEBI" id="CHEBI:57540"/>
    </ligand>
</feature>
<feature type="binding site" evidence="11">
    <location>
        <position position="459"/>
    </location>
    <ligand>
        <name>K(+)</name>
        <dbReference type="ChEBI" id="CHEBI:29103"/>
        <label>2</label>
    </ligand>
</feature>
<evidence type="ECO:0000256" key="12">
    <source>
        <dbReference type="PROSITE-ProRule" id="PRU10007"/>
    </source>
</evidence>
<feature type="binding site" evidence="11">
    <location>
        <position position="245"/>
    </location>
    <ligand>
        <name>K(+)</name>
        <dbReference type="ChEBI" id="CHEBI:29103"/>
        <label>2</label>
    </ligand>
</feature>
<evidence type="ECO:0000256" key="10">
    <source>
        <dbReference type="ARBA" id="ARBA00065931"/>
    </source>
</evidence>
<evidence type="ECO:0000256" key="1">
    <source>
        <dbReference type="ARBA" id="ARBA00009986"/>
    </source>
</evidence>
<feature type="active site" description="Charge relay system" evidence="11">
    <location>
        <position position="463"/>
    </location>
</feature>
<dbReference type="FunFam" id="3.40.309.10:FF:000014">
    <property type="entry name" value="NAD/NADP-dependent betaine aldehyde dehydrogenase"/>
    <property type="match status" value="1"/>
</dbReference>
<feature type="active site" description="Proton acceptor" evidence="11">
    <location>
        <position position="251"/>
    </location>
</feature>
<proteinExistence type="inferred from homology"/>
<dbReference type="EC" id="1.2.1.8" evidence="11"/>
<comment type="pathway">
    <text evidence="11">Amine and polyamine biosynthesis; betaine biosynthesis via choline pathway; betaine from betaine aldehyde: step 1/1.</text>
</comment>
<keyword evidence="2 11" id="KW-0479">Metal-binding</keyword>
<dbReference type="HAMAP" id="MF_00804">
    <property type="entry name" value="BADH"/>
    <property type="match status" value="1"/>
</dbReference>
<feature type="binding site" evidence="11">
    <location>
        <begin position="150"/>
        <end position="152"/>
    </location>
    <ligand>
        <name>NAD(+)</name>
        <dbReference type="ChEBI" id="CHEBI:57540"/>
    </ligand>
</feature>
<dbReference type="AlphaFoldDB" id="A0A7Z7I4E2"/>
<feature type="binding site" evidence="11">
    <location>
        <begin position="176"/>
        <end position="179"/>
    </location>
    <ligand>
        <name>NAD(+)</name>
        <dbReference type="ChEBI" id="CHEBI:57540"/>
    </ligand>
</feature>
<evidence type="ECO:0000256" key="9">
    <source>
        <dbReference type="ARBA" id="ARBA00052192"/>
    </source>
</evidence>
<dbReference type="GO" id="GO:0008802">
    <property type="term" value="F:betaine-aldehyde dehydrogenase (NAD+) activity"/>
    <property type="evidence" value="ECO:0007669"/>
    <property type="project" value="UniProtKB-UniRule"/>
</dbReference>
<feature type="domain" description="Aldehyde dehydrogenase" evidence="14">
    <location>
        <begin position="16"/>
        <end position="478"/>
    </location>
</feature>
<reference evidence="15 16" key="1">
    <citation type="submission" date="2017-09" db="EMBL/GenBank/DDBJ databases">
        <authorList>
            <person name="Varghese N."/>
            <person name="Submissions S."/>
        </authorList>
    </citation>
    <scope>NUCLEOTIDE SEQUENCE [LARGE SCALE GENOMIC DNA]</scope>
    <source>
        <strain evidence="15 16">OK806</strain>
    </source>
</reference>
<dbReference type="FunFam" id="3.40.605.10:FF:000007">
    <property type="entry name" value="NAD/NADP-dependent betaine aldehyde dehydrogenase"/>
    <property type="match status" value="1"/>
</dbReference>
<dbReference type="NCBIfam" id="NF009725">
    <property type="entry name" value="PRK13252.1"/>
    <property type="match status" value="1"/>
</dbReference>
<evidence type="ECO:0000256" key="6">
    <source>
        <dbReference type="ARBA" id="ARBA00023027"/>
    </source>
</evidence>
<keyword evidence="7 11" id="KW-0558">Oxidation</keyword>
<dbReference type="Gene3D" id="3.40.605.10">
    <property type="entry name" value="Aldehyde Dehydrogenase, Chain A, domain 1"/>
    <property type="match status" value="1"/>
</dbReference>
<dbReference type="PANTHER" id="PTHR11699">
    <property type="entry name" value="ALDEHYDE DEHYDROGENASE-RELATED"/>
    <property type="match status" value="1"/>
</dbReference>
<feature type="active site" description="Nucleophile" evidence="11">
    <location>
        <position position="285"/>
    </location>
</feature>
<evidence type="ECO:0000313" key="16">
    <source>
        <dbReference type="Proteomes" id="UP000219522"/>
    </source>
</evidence>
<comment type="cofactor">
    <cofactor evidence="11">
        <name>K(+)</name>
        <dbReference type="ChEBI" id="CHEBI:29103"/>
    </cofactor>
    <text evidence="11">Binds 2 potassium ions per subunit.</text>
</comment>
<dbReference type="PROSITE" id="PS00687">
    <property type="entry name" value="ALDEHYDE_DEHYDR_GLU"/>
    <property type="match status" value="1"/>
</dbReference>
<evidence type="ECO:0000256" key="7">
    <source>
        <dbReference type="ARBA" id="ARBA00023097"/>
    </source>
</evidence>
<feature type="binding site" evidence="11">
    <location>
        <position position="253"/>
    </location>
    <ligand>
        <name>NAD(+)</name>
        <dbReference type="ChEBI" id="CHEBI:57540"/>
    </ligand>
</feature>
<evidence type="ECO:0000256" key="2">
    <source>
        <dbReference type="ARBA" id="ARBA00022723"/>
    </source>
</evidence>
<dbReference type="SUPFAM" id="SSF53720">
    <property type="entry name" value="ALDH-like"/>
    <property type="match status" value="1"/>
</dbReference>
<feature type="modified residue" description="Cysteine sulfenic acid (-SOH)" evidence="11">
    <location>
        <position position="285"/>
    </location>
</feature>
<gene>
    <name evidence="11" type="primary">betB</name>
    <name evidence="15" type="ORF">SAMN05446927_2165</name>
</gene>
<comment type="caution">
    <text evidence="11">Lacks conserved residue(s) required for the propagation of feature annotation.</text>
</comment>
<evidence type="ECO:0000256" key="4">
    <source>
        <dbReference type="ARBA" id="ARBA00022958"/>
    </source>
</evidence>
<dbReference type="InterPro" id="IPR016160">
    <property type="entry name" value="Ald_DH_CS_CYS"/>
</dbReference>
<dbReference type="Gene3D" id="3.40.309.10">
    <property type="entry name" value="Aldehyde Dehydrogenase, Chain A, domain 2"/>
    <property type="match status" value="1"/>
</dbReference>
<dbReference type="OrthoDB" id="6187633at2"/>
<keyword evidence="3 11" id="KW-0521">NADP</keyword>
<feature type="active site" evidence="12">
    <location>
        <position position="251"/>
    </location>
</feature>
<evidence type="ECO:0000256" key="5">
    <source>
        <dbReference type="ARBA" id="ARBA00023002"/>
    </source>
</evidence>
<dbReference type="UniPathway" id="UPA00529">
    <property type="reaction ID" value="UER00386"/>
</dbReference>
<organism evidence="15 16">
    <name type="scientific">Caballeronia arationis</name>
    <dbReference type="NCBI Taxonomy" id="1777142"/>
    <lineage>
        <taxon>Bacteria</taxon>
        <taxon>Pseudomonadati</taxon>
        <taxon>Pseudomonadota</taxon>
        <taxon>Betaproteobacteria</taxon>
        <taxon>Burkholderiales</taxon>
        <taxon>Burkholderiaceae</taxon>
        <taxon>Caballeronia</taxon>
    </lineage>
</organism>
<feature type="binding site" evidence="11">
    <location>
        <position position="26"/>
    </location>
    <ligand>
        <name>K(+)</name>
        <dbReference type="ChEBI" id="CHEBI:29103"/>
        <label>1</label>
    </ligand>
</feature>
<feature type="site" description="Seems to be a necessary countercharge to the potassium cations" evidence="11">
    <location>
        <position position="247"/>
    </location>
</feature>
<sequence>MPAYELQRLYLGGAHVDATSNETFDTLDPATGETLATVQQASAADIDRAVQSAREGQRVWAAMTAMQRSRILRRAVELLRERNDELAELEMRDTGKPIAETKAVDIVTGADVIEYYAGLATAIEGQQIPLRPESFVYTRREPLGVCAGIGAWNYPIQIACWKSAPALAAGNAMIFKPSEVTPLTALKLAEIYTEAGVPDGVFNVVQGDGRVGAMLAAHPGIAKVSFTGGVETGKKVMSLAGGSSLKEVTMELGGKSPLVVFDDANLERAADIAMSANFFSSGQVCTNGTRVFVQRSVLARFEALIVERVKRIRVGSPAEPSTNFGPLASAAQLQKVLGYNESGKQEGARLIAGGARMTEGDFARGQFVAPTVFTDCRDDMRIVREEIFGPVMSILAFDDEDEAIARANDTEYGLAAGVVTENLSRAHRVIHRLEAGICWINTWGESPAEMPVGGYKQSGVGRENGITTLEHYTRIKSVQVELGPYQPVF</sequence>
<feature type="binding site" evidence="11">
    <location>
        <position position="93"/>
    </location>
    <ligand>
        <name>K(+)</name>
        <dbReference type="ChEBI" id="CHEBI:29103"/>
        <label>1</label>
    </ligand>
</feature>
<comment type="caution">
    <text evidence="15">The sequence shown here is derived from an EMBL/GenBank/DDBJ whole genome shotgun (WGS) entry which is preliminary data.</text>
</comment>
<comment type="function">
    <text evidence="11">Involved in the biosynthesis of the osmoprotectant glycine betaine. Catalyzes the irreversible oxidation of betaine aldehyde to the corresponding acid.</text>
</comment>
<feature type="binding site" evidence="11">
    <location>
        <position position="456"/>
    </location>
    <ligand>
        <name>K(+)</name>
        <dbReference type="ChEBI" id="CHEBI:29103"/>
        <label>2</label>
    </ligand>
</feature>
<dbReference type="GO" id="GO:0019285">
    <property type="term" value="P:glycine betaine biosynthetic process from choline"/>
    <property type="evidence" value="ECO:0007669"/>
    <property type="project" value="UniProtKB-UniRule"/>
</dbReference>
<feature type="active site" description="Charge relay system" evidence="11">
    <location>
        <position position="162"/>
    </location>
</feature>
<evidence type="ECO:0000256" key="13">
    <source>
        <dbReference type="RuleBase" id="RU003345"/>
    </source>
</evidence>
<keyword evidence="4 11" id="KW-0630">Potassium</keyword>
<evidence type="ECO:0000256" key="8">
    <source>
        <dbReference type="ARBA" id="ARBA00051919"/>
    </source>
</evidence>
<accession>A0A7Z7I4E2</accession>
<feature type="binding site" description="covalent" evidence="11">
    <location>
        <position position="285"/>
    </location>
    <ligand>
        <name>NAD(+)</name>
        <dbReference type="ChEBI" id="CHEBI:57540"/>
    </ligand>
</feature>
<dbReference type="InterPro" id="IPR016161">
    <property type="entry name" value="Ald_DH/histidinol_DH"/>
</dbReference>
<dbReference type="GO" id="GO:0046872">
    <property type="term" value="F:metal ion binding"/>
    <property type="evidence" value="ECO:0007669"/>
    <property type="project" value="UniProtKB-KW"/>
</dbReference>
<dbReference type="NCBIfam" id="TIGR01804">
    <property type="entry name" value="BADH"/>
    <property type="match status" value="1"/>
</dbReference>
<dbReference type="Proteomes" id="UP000219522">
    <property type="component" value="Unassembled WGS sequence"/>
</dbReference>
<keyword evidence="5 11" id="KW-0560">Oxidoreductase</keyword>
<dbReference type="Pfam" id="PF00171">
    <property type="entry name" value="Aldedh"/>
    <property type="match status" value="1"/>
</dbReference>
<comment type="similarity">
    <text evidence="1 11 13">Belongs to the aldehyde dehydrogenase family.</text>
</comment>
<comment type="catalytic activity">
    <reaction evidence="9">
        <text>betaine aldehyde + NAD(+) + H2O = glycine betaine + NADH + 2 H(+)</text>
        <dbReference type="Rhea" id="RHEA:15305"/>
        <dbReference type="ChEBI" id="CHEBI:15377"/>
        <dbReference type="ChEBI" id="CHEBI:15378"/>
        <dbReference type="ChEBI" id="CHEBI:15710"/>
        <dbReference type="ChEBI" id="CHEBI:17750"/>
        <dbReference type="ChEBI" id="CHEBI:57540"/>
        <dbReference type="ChEBI" id="CHEBI:57945"/>
        <dbReference type="EC" id="1.2.1.8"/>
    </reaction>
    <physiologicalReaction direction="left-to-right" evidence="9">
        <dbReference type="Rhea" id="RHEA:15306"/>
    </physiologicalReaction>
</comment>
<evidence type="ECO:0000256" key="11">
    <source>
        <dbReference type="HAMAP-Rule" id="MF_00804"/>
    </source>
</evidence>